<dbReference type="Gene3D" id="3.40.710.10">
    <property type="entry name" value="DD-peptidase/beta-lactamase superfamily"/>
    <property type="match status" value="1"/>
</dbReference>
<dbReference type="EMBL" id="BLPG01000001">
    <property type="protein sequence ID" value="GFJ94850.1"/>
    <property type="molecule type" value="Genomic_DNA"/>
</dbReference>
<sequence length="412" mass="44087">MNDVLERLVAGAVADPGGPGCVVGLVRPGEPLVTARRGLANLEHRVPITDDTVFHVASVSKQFTAYAVAALAQDGKLGMDDPVAAHLPWFPFPDITLDHLVRHTSGLRDQWEMVEAAGRRMEDVITTADVVRMVAAQRTLNFSPGDRYAYCNTGYTLLGLVVEAVSGQPLREFCAERVFEPLRMTRTRFVDDHQEVVEDRADSYATRPAGGYRRIALSYATAGATSLNTTVGDLARWAAHTMTPPMRALRETGAGYGLGVHVDTTGVWHAGADAGFRSHFLVLPDAGVAGIVLANHAGVDTERLCAAAVGIPEPAPKPAPTASVGTADRVAPAAYPGIFYCDEADAHVRLVDHDGALCLARPTLAATPLRPVGPETFEVDVAGDERVTLVLGADHLLYSTDGARNLRFDRIR</sequence>
<dbReference type="InterPro" id="IPR001466">
    <property type="entry name" value="Beta-lactam-related"/>
</dbReference>
<evidence type="ECO:0000313" key="3">
    <source>
        <dbReference type="Proteomes" id="UP000482960"/>
    </source>
</evidence>
<name>A0A6V8LGT2_9ACTN</name>
<gene>
    <name evidence="2" type="ORF">Prum_084920</name>
</gene>
<dbReference type="PANTHER" id="PTHR46825:SF9">
    <property type="entry name" value="BETA-LACTAMASE-RELATED DOMAIN-CONTAINING PROTEIN"/>
    <property type="match status" value="1"/>
</dbReference>
<dbReference type="Proteomes" id="UP000482960">
    <property type="component" value="Unassembled WGS sequence"/>
</dbReference>
<reference evidence="2 3" key="1">
    <citation type="submission" date="2020-03" db="EMBL/GenBank/DDBJ databases">
        <title>Whole genome shotgun sequence of Phytohabitans rumicis NBRC 108638.</title>
        <authorList>
            <person name="Komaki H."/>
            <person name="Tamura T."/>
        </authorList>
    </citation>
    <scope>NUCLEOTIDE SEQUENCE [LARGE SCALE GENOMIC DNA]</scope>
    <source>
        <strain evidence="2 3">NBRC 108638</strain>
    </source>
</reference>
<dbReference type="InterPro" id="IPR050491">
    <property type="entry name" value="AmpC-like"/>
</dbReference>
<evidence type="ECO:0000259" key="1">
    <source>
        <dbReference type="Pfam" id="PF00144"/>
    </source>
</evidence>
<dbReference type="AlphaFoldDB" id="A0A6V8LGT2"/>
<dbReference type="RefSeq" id="WP_173082142.1">
    <property type="nucleotide sequence ID" value="NZ_BAABJB010000070.1"/>
</dbReference>
<proteinExistence type="predicted"/>
<dbReference type="InterPro" id="IPR012338">
    <property type="entry name" value="Beta-lactam/transpept-like"/>
</dbReference>
<feature type="domain" description="Beta-lactamase-related" evidence="1">
    <location>
        <begin position="5"/>
        <end position="299"/>
    </location>
</feature>
<dbReference type="PANTHER" id="PTHR46825">
    <property type="entry name" value="D-ALANYL-D-ALANINE-CARBOXYPEPTIDASE/ENDOPEPTIDASE AMPH"/>
    <property type="match status" value="1"/>
</dbReference>
<dbReference type="Pfam" id="PF00144">
    <property type="entry name" value="Beta-lactamase"/>
    <property type="match status" value="1"/>
</dbReference>
<dbReference type="SUPFAM" id="SSF56601">
    <property type="entry name" value="beta-lactamase/transpeptidase-like"/>
    <property type="match status" value="1"/>
</dbReference>
<accession>A0A6V8LGT2</accession>
<keyword evidence="3" id="KW-1185">Reference proteome</keyword>
<protein>
    <recommendedName>
        <fullName evidence="1">Beta-lactamase-related domain-containing protein</fullName>
    </recommendedName>
</protein>
<organism evidence="2 3">
    <name type="scientific">Phytohabitans rumicis</name>
    <dbReference type="NCBI Taxonomy" id="1076125"/>
    <lineage>
        <taxon>Bacteria</taxon>
        <taxon>Bacillati</taxon>
        <taxon>Actinomycetota</taxon>
        <taxon>Actinomycetes</taxon>
        <taxon>Micromonosporales</taxon>
        <taxon>Micromonosporaceae</taxon>
    </lineage>
</organism>
<reference evidence="2 3" key="2">
    <citation type="submission" date="2020-03" db="EMBL/GenBank/DDBJ databases">
        <authorList>
            <person name="Ichikawa N."/>
            <person name="Kimura A."/>
            <person name="Kitahashi Y."/>
            <person name="Uohara A."/>
        </authorList>
    </citation>
    <scope>NUCLEOTIDE SEQUENCE [LARGE SCALE GENOMIC DNA]</scope>
    <source>
        <strain evidence="2 3">NBRC 108638</strain>
    </source>
</reference>
<evidence type="ECO:0000313" key="2">
    <source>
        <dbReference type="EMBL" id="GFJ94850.1"/>
    </source>
</evidence>
<comment type="caution">
    <text evidence="2">The sequence shown here is derived from an EMBL/GenBank/DDBJ whole genome shotgun (WGS) entry which is preliminary data.</text>
</comment>